<dbReference type="GO" id="GO:0005886">
    <property type="term" value="C:plasma membrane"/>
    <property type="evidence" value="ECO:0007669"/>
    <property type="project" value="TreeGrafter"/>
</dbReference>
<feature type="transmembrane region" description="Helical" evidence="5">
    <location>
        <begin position="281"/>
        <end position="302"/>
    </location>
</feature>
<keyword evidence="4 5" id="KW-0472">Membrane</keyword>
<dbReference type="OrthoDB" id="9786081at2"/>
<organism evidence="7 8">
    <name type="scientific">Hephaestia caeni</name>
    <dbReference type="NCBI Taxonomy" id="645617"/>
    <lineage>
        <taxon>Bacteria</taxon>
        <taxon>Pseudomonadati</taxon>
        <taxon>Pseudomonadota</taxon>
        <taxon>Alphaproteobacteria</taxon>
        <taxon>Sphingomonadales</taxon>
        <taxon>Sphingomonadaceae</taxon>
        <taxon>Hephaestia</taxon>
    </lineage>
</organism>
<dbReference type="InterPro" id="IPR004481">
    <property type="entry name" value="K/Na/Ca-exchanger"/>
</dbReference>
<name>A0A397PFS2_9SPHN</name>
<feature type="transmembrane region" description="Helical" evidence="5">
    <location>
        <begin position="73"/>
        <end position="95"/>
    </location>
</feature>
<comment type="caution">
    <text evidence="7">The sequence shown here is derived from an EMBL/GenBank/DDBJ whole genome shotgun (WGS) entry which is preliminary data.</text>
</comment>
<accession>A0A397PFS2</accession>
<feature type="transmembrane region" description="Helical" evidence="5">
    <location>
        <begin position="185"/>
        <end position="207"/>
    </location>
</feature>
<dbReference type="EMBL" id="QXDC01000002">
    <property type="protein sequence ID" value="RIA46679.1"/>
    <property type="molecule type" value="Genomic_DNA"/>
</dbReference>
<reference evidence="7 8" key="1">
    <citation type="submission" date="2018-08" db="EMBL/GenBank/DDBJ databases">
        <title>Genomic Encyclopedia of Type Strains, Phase IV (KMG-IV): sequencing the most valuable type-strain genomes for metagenomic binning, comparative biology and taxonomic classification.</title>
        <authorList>
            <person name="Goeker M."/>
        </authorList>
    </citation>
    <scope>NUCLEOTIDE SEQUENCE [LARGE SCALE GENOMIC DNA]</scope>
    <source>
        <strain evidence="7 8">DSM 25527</strain>
    </source>
</reference>
<evidence type="ECO:0000256" key="5">
    <source>
        <dbReference type="SAM" id="Phobius"/>
    </source>
</evidence>
<dbReference type="RefSeq" id="WP_119034758.1">
    <property type="nucleotide sequence ID" value="NZ_QXDC01000002.1"/>
</dbReference>
<dbReference type="GO" id="GO:0005262">
    <property type="term" value="F:calcium channel activity"/>
    <property type="evidence" value="ECO:0007669"/>
    <property type="project" value="TreeGrafter"/>
</dbReference>
<dbReference type="Proteomes" id="UP000266568">
    <property type="component" value="Unassembled WGS sequence"/>
</dbReference>
<feature type="domain" description="Sodium/calcium exchanger membrane region" evidence="6">
    <location>
        <begin position="189"/>
        <end position="298"/>
    </location>
</feature>
<protein>
    <submittedName>
        <fullName evidence="7">Cation:H+ antiporter</fullName>
    </submittedName>
</protein>
<comment type="subcellular location">
    <subcellularLocation>
        <location evidence="1">Membrane</location>
        <topology evidence="1">Multi-pass membrane protein</topology>
    </subcellularLocation>
</comment>
<dbReference type="GO" id="GO:0008273">
    <property type="term" value="F:calcium, potassium:sodium antiporter activity"/>
    <property type="evidence" value="ECO:0007669"/>
    <property type="project" value="TreeGrafter"/>
</dbReference>
<keyword evidence="3 5" id="KW-1133">Transmembrane helix</keyword>
<evidence type="ECO:0000259" key="6">
    <source>
        <dbReference type="Pfam" id="PF01699"/>
    </source>
</evidence>
<keyword evidence="2 5" id="KW-0812">Transmembrane</keyword>
<proteinExistence type="predicted"/>
<dbReference type="PANTHER" id="PTHR10846">
    <property type="entry name" value="SODIUM/POTASSIUM/CALCIUM EXCHANGER"/>
    <property type="match status" value="1"/>
</dbReference>
<sequence>MTFASSVAIALAAAIAIYGASVVFVNAIEWVGRRLRLGETATGAILAALGTALPETMITLVAVLTGGGRTGDIGIGTALGGPLALSTAGYGIFALTKRRSGQTNADGFSTSDRSRLVSDQMWFLAMFGAQLLLGLVIFPGKRWASIGFLIAYGVYVWRTTRSGSAASAKAPPALFLAPGLQRPSLVIALVQTGCALAVLAIASHFFVDELERLGTALSLDQQATGLLLSPLATELPEVLNTILWVRRGKAKMALANISGAMLVQTAMPAALGLGFTSWRLTLGPIIAGIVTMTATLLVLAVIRHGGLTPPISSSARSE</sequence>
<evidence type="ECO:0000313" key="8">
    <source>
        <dbReference type="Proteomes" id="UP000266568"/>
    </source>
</evidence>
<keyword evidence="8" id="KW-1185">Reference proteome</keyword>
<gene>
    <name evidence="7" type="ORF">DFR49_1227</name>
</gene>
<dbReference type="GO" id="GO:0006874">
    <property type="term" value="P:intracellular calcium ion homeostasis"/>
    <property type="evidence" value="ECO:0007669"/>
    <property type="project" value="TreeGrafter"/>
</dbReference>
<feature type="transmembrane region" description="Helical" evidence="5">
    <location>
        <begin position="6"/>
        <end position="31"/>
    </location>
</feature>
<dbReference type="InterPro" id="IPR004837">
    <property type="entry name" value="NaCa_Exmemb"/>
</dbReference>
<dbReference type="InterPro" id="IPR044880">
    <property type="entry name" value="NCX_ion-bd_dom_sf"/>
</dbReference>
<evidence type="ECO:0000256" key="4">
    <source>
        <dbReference type="ARBA" id="ARBA00023136"/>
    </source>
</evidence>
<evidence type="ECO:0000256" key="3">
    <source>
        <dbReference type="ARBA" id="ARBA00022989"/>
    </source>
</evidence>
<feature type="transmembrane region" description="Helical" evidence="5">
    <location>
        <begin position="252"/>
        <end position="275"/>
    </location>
</feature>
<dbReference type="PANTHER" id="PTHR10846:SF8">
    <property type="entry name" value="INNER MEMBRANE PROTEIN YRBG"/>
    <property type="match status" value="1"/>
</dbReference>
<evidence type="ECO:0000256" key="1">
    <source>
        <dbReference type="ARBA" id="ARBA00004141"/>
    </source>
</evidence>
<evidence type="ECO:0000256" key="2">
    <source>
        <dbReference type="ARBA" id="ARBA00022692"/>
    </source>
</evidence>
<dbReference type="Gene3D" id="1.20.1420.30">
    <property type="entry name" value="NCX, central ion-binding region"/>
    <property type="match status" value="1"/>
</dbReference>
<dbReference type="Pfam" id="PF01699">
    <property type="entry name" value="Na_Ca_ex"/>
    <property type="match status" value="2"/>
</dbReference>
<feature type="transmembrane region" description="Helical" evidence="5">
    <location>
        <begin position="116"/>
        <end position="137"/>
    </location>
</feature>
<feature type="domain" description="Sodium/calcium exchanger membrane region" evidence="6">
    <location>
        <begin position="6"/>
        <end position="158"/>
    </location>
</feature>
<dbReference type="AlphaFoldDB" id="A0A397PFS2"/>
<feature type="transmembrane region" description="Helical" evidence="5">
    <location>
        <begin position="43"/>
        <end position="67"/>
    </location>
</feature>
<evidence type="ECO:0000313" key="7">
    <source>
        <dbReference type="EMBL" id="RIA46679.1"/>
    </source>
</evidence>